<gene>
    <name evidence="2" type="ORF">HAV00_23505</name>
</gene>
<dbReference type="PANTHER" id="PTHR47197">
    <property type="entry name" value="PROTEIN NIRF"/>
    <property type="match status" value="1"/>
</dbReference>
<evidence type="ECO:0000313" key="3">
    <source>
        <dbReference type="Proteomes" id="UP000500895"/>
    </source>
</evidence>
<keyword evidence="1" id="KW-0472">Membrane</keyword>
<keyword evidence="1" id="KW-0812">Transmembrane</keyword>
<dbReference type="RefSeq" id="WP_166468913.1">
    <property type="nucleotide sequence ID" value="NZ_CP050066.2"/>
</dbReference>
<protein>
    <submittedName>
        <fullName evidence="2">Uncharacterized protein</fullName>
    </submittedName>
</protein>
<dbReference type="InterPro" id="IPR051200">
    <property type="entry name" value="Host-pathogen_enzymatic-act"/>
</dbReference>
<feature type="transmembrane region" description="Helical" evidence="1">
    <location>
        <begin position="85"/>
        <end position="102"/>
    </location>
</feature>
<accession>A0A6G9A9B1</accession>
<dbReference type="Proteomes" id="UP000500895">
    <property type="component" value="Chromosome"/>
</dbReference>
<reference evidence="2 3" key="1">
    <citation type="journal article" date="2020" name="Int. J. Syst. Evol. Microbiol.">
        <title>Description and complete genome sequences of Bradyrhizobium symbiodeficiens sp. nov., a non-symbiotic bacterium associated with legumes native to Canada.</title>
        <authorList>
            <person name="Bromfield E.S.P."/>
            <person name="Cloutier S."/>
            <person name="Nguyen H.D.T."/>
        </authorList>
    </citation>
    <scope>NUCLEOTIDE SEQUENCE [LARGE SCALE GENOMIC DNA]</scope>
    <source>
        <strain evidence="2 3">101S1MB</strain>
    </source>
</reference>
<dbReference type="PANTHER" id="PTHR47197:SF3">
    <property type="entry name" value="DIHYDRO-HEME D1 DEHYDROGENASE"/>
    <property type="match status" value="1"/>
</dbReference>
<evidence type="ECO:0000313" key="2">
    <source>
        <dbReference type="EMBL" id="QIP09040.1"/>
    </source>
</evidence>
<dbReference type="SUPFAM" id="SSF50969">
    <property type="entry name" value="YVTN repeat-like/Quinoprotein amine dehydrogenase"/>
    <property type="match status" value="1"/>
</dbReference>
<dbReference type="EMBL" id="CP050066">
    <property type="protein sequence ID" value="QIP09040.1"/>
    <property type="molecule type" value="Genomic_DNA"/>
</dbReference>
<feature type="transmembrane region" description="Helical" evidence="1">
    <location>
        <begin position="21"/>
        <end position="41"/>
    </location>
</feature>
<proteinExistence type="predicted"/>
<sequence>MLNSRGADRLLFGWAVLRLPLLLLVALFFRQPIIDLALVVLNEGRATMLAIDVLSTPATRAIFAVGMVALLLLCAALTSGMRQSLAYFIVVGVGLTLMATGLKLTGKPIAYVLPGLILLATNLVPIDPKEPPTWPEDAIFLAGGSEGLICWRHLRRLRWLWTGIPYPLVFPRWIWPLPGAVLAAIVTAVLLGGHHLVRLEQSLRSPSTVRQIASGDYNWIQADKDHKHIFAVGHGFDRVQKFDLSDMRKPPIESDVSAGGPQDFAYSPVANEIYVLNTDTKQLLYLDAETLKLKRSVDAGMVSPGDPWIAADERTNTILLVSEEDEAVGSPLVLIDRTTGKVLDARNEDAGNLTLDPSRSLAYLSFFRRQSRVSVYDVNKRDIVRTASIGPHAERMALLKSSNELLVTLPPKSSIARLDTESLELKGNLKTEFGVRAIAIDTQDNLLFTGSIATGRIEIFDVKTLESRTKLYLGPWLRTIEVVPERGVAYVSSNGAIYEFKYK</sequence>
<evidence type="ECO:0000256" key="1">
    <source>
        <dbReference type="SAM" id="Phobius"/>
    </source>
</evidence>
<organism evidence="2 3">
    <name type="scientific">Bradyrhizobium symbiodeficiens</name>
    <dbReference type="NCBI Taxonomy" id="1404367"/>
    <lineage>
        <taxon>Bacteria</taxon>
        <taxon>Pseudomonadati</taxon>
        <taxon>Pseudomonadota</taxon>
        <taxon>Alphaproteobacteria</taxon>
        <taxon>Hyphomicrobiales</taxon>
        <taxon>Nitrobacteraceae</taxon>
        <taxon>Bradyrhizobium</taxon>
    </lineage>
</organism>
<dbReference type="InterPro" id="IPR011044">
    <property type="entry name" value="Quino_amine_DH_bsu"/>
</dbReference>
<name>A0A6G9A9B1_9BRAD</name>
<dbReference type="AlphaFoldDB" id="A0A6G9A9B1"/>
<dbReference type="InterPro" id="IPR015943">
    <property type="entry name" value="WD40/YVTN_repeat-like_dom_sf"/>
</dbReference>
<keyword evidence="1" id="KW-1133">Transmembrane helix</keyword>
<dbReference type="Gene3D" id="2.130.10.10">
    <property type="entry name" value="YVTN repeat-like/Quinoprotein amine dehydrogenase"/>
    <property type="match status" value="2"/>
</dbReference>
<feature type="transmembrane region" description="Helical" evidence="1">
    <location>
        <begin position="61"/>
        <end position="78"/>
    </location>
</feature>